<comment type="caution">
    <text evidence="8">The sequence shown here is derived from an EMBL/GenBank/DDBJ whole genome shotgun (WGS) entry which is preliminary data.</text>
</comment>
<dbReference type="InterPro" id="IPR036179">
    <property type="entry name" value="Ig-like_dom_sf"/>
</dbReference>
<evidence type="ECO:0000256" key="3">
    <source>
        <dbReference type="ARBA" id="ARBA00023157"/>
    </source>
</evidence>
<evidence type="ECO:0000259" key="7">
    <source>
        <dbReference type="PROSITE" id="PS50835"/>
    </source>
</evidence>
<evidence type="ECO:0000256" key="2">
    <source>
        <dbReference type="ARBA" id="ARBA00023136"/>
    </source>
</evidence>
<dbReference type="SUPFAM" id="SSF48726">
    <property type="entry name" value="Immunoglobulin"/>
    <property type="match status" value="1"/>
</dbReference>
<dbReference type="PROSITE" id="PS50835">
    <property type="entry name" value="IG_LIKE"/>
    <property type="match status" value="1"/>
</dbReference>
<keyword evidence="4" id="KW-0325">Glycoprotein</keyword>
<reference evidence="8 9" key="1">
    <citation type="journal article" date="2021" name="Elife">
        <title>Chloroplast acquisition without the gene transfer in kleptoplastic sea slugs, Plakobranchus ocellatus.</title>
        <authorList>
            <person name="Maeda T."/>
            <person name="Takahashi S."/>
            <person name="Yoshida T."/>
            <person name="Shimamura S."/>
            <person name="Takaki Y."/>
            <person name="Nagai Y."/>
            <person name="Toyoda A."/>
            <person name="Suzuki Y."/>
            <person name="Arimoto A."/>
            <person name="Ishii H."/>
            <person name="Satoh N."/>
            <person name="Nishiyama T."/>
            <person name="Hasebe M."/>
            <person name="Maruyama T."/>
            <person name="Minagawa J."/>
            <person name="Obokata J."/>
            <person name="Shigenobu S."/>
        </authorList>
    </citation>
    <scope>NUCLEOTIDE SEQUENCE [LARGE SCALE GENOMIC DNA]</scope>
</reference>
<dbReference type="GO" id="GO:0050839">
    <property type="term" value="F:cell adhesion molecule binding"/>
    <property type="evidence" value="ECO:0007669"/>
    <property type="project" value="TreeGrafter"/>
</dbReference>
<dbReference type="EMBL" id="BLXT01008249">
    <property type="protein sequence ID" value="GFO47090.1"/>
    <property type="molecule type" value="Genomic_DNA"/>
</dbReference>
<keyword evidence="6" id="KW-0812">Transmembrane</keyword>
<keyword evidence="6" id="KW-1133">Transmembrane helix</keyword>
<feature type="non-terminal residue" evidence="8">
    <location>
        <position position="537"/>
    </location>
</feature>
<dbReference type="GO" id="GO:0098609">
    <property type="term" value="P:cell-cell adhesion"/>
    <property type="evidence" value="ECO:0007669"/>
    <property type="project" value="TreeGrafter"/>
</dbReference>
<gene>
    <name evidence="8" type="ORF">PoB_007359500</name>
</gene>
<dbReference type="InterPro" id="IPR007110">
    <property type="entry name" value="Ig-like_dom"/>
</dbReference>
<proteinExistence type="predicted"/>
<evidence type="ECO:0000313" key="9">
    <source>
        <dbReference type="Proteomes" id="UP000735302"/>
    </source>
</evidence>
<evidence type="ECO:0000256" key="1">
    <source>
        <dbReference type="ARBA" id="ARBA00004479"/>
    </source>
</evidence>
<dbReference type="GO" id="GO:0005911">
    <property type="term" value="C:cell-cell junction"/>
    <property type="evidence" value="ECO:0007669"/>
    <property type="project" value="TreeGrafter"/>
</dbReference>
<dbReference type="PANTHER" id="PTHR11640:SF31">
    <property type="entry name" value="IRREGULAR CHIASM C-ROUGHEST PROTEIN-RELATED"/>
    <property type="match status" value="1"/>
</dbReference>
<evidence type="ECO:0000256" key="5">
    <source>
        <dbReference type="ARBA" id="ARBA00023319"/>
    </source>
</evidence>
<dbReference type="PANTHER" id="PTHR11640">
    <property type="entry name" value="NEPHRIN"/>
    <property type="match status" value="1"/>
</dbReference>
<name>A0AAV4DSX9_9GAST</name>
<comment type="subcellular location">
    <subcellularLocation>
        <location evidence="1">Membrane</location>
        <topology evidence="1">Single-pass type I membrane protein</topology>
    </subcellularLocation>
</comment>
<sequence length="537" mass="59229">MLRSMITMFIIMIIYIAFNVLYIIIFIIIIYISLVHHPELKIILQHGKDEEYIHALPKASYTCSTEIIQGYFNGKSSRCTCSLTSDGYPKGQAQWYRDSQRVPGVSGGVLDLSFDRSNPEQVYSCQGVSTMGKSSSSTLTAKFAFFEQVTVTIESSTTIDLCSETNYTNNRIPITCRVPKNKIYPAPIFSVSQEGVKFDLPREGHDDTMFYQNQFYPSPDFGGVYQVTCKVINKITGKAQEQGTLVTFRKPPLLPPKITIEGETYQGVNALNRITLAAGYTGDMTCRVEGGYPKAHSTQLTCGSLTATGGENVATLTFQDDQLNKHMDGTECKCTSQHVTGCYNEKETSLTLDVTCPQQFASNISQPVTVEVALGATAEFGLEIYGYPTPHLLNLMRTTDNTNLTESSRHLTEYSPSQVPFGSVNVTISDVVEGDFTNYIVTVDNGVGDPLLYPFSLVKRGSENDTITLAIGVTVAVVAVLVIAVTMVVLVLRYRDSQKMRVSQPAKDNKYVDTFFNPGDGYEVPVTRPEGEGMEPE</sequence>
<feature type="transmembrane region" description="Helical" evidence="6">
    <location>
        <begin position="469"/>
        <end position="492"/>
    </location>
</feature>
<keyword evidence="2 6" id="KW-0472">Membrane</keyword>
<keyword evidence="3" id="KW-1015">Disulfide bond</keyword>
<organism evidence="8 9">
    <name type="scientific">Plakobranchus ocellatus</name>
    <dbReference type="NCBI Taxonomy" id="259542"/>
    <lineage>
        <taxon>Eukaryota</taxon>
        <taxon>Metazoa</taxon>
        <taxon>Spiralia</taxon>
        <taxon>Lophotrochozoa</taxon>
        <taxon>Mollusca</taxon>
        <taxon>Gastropoda</taxon>
        <taxon>Heterobranchia</taxon>
        <taxon>Euthyneura</taxon>
        <taxon>Panpulmonata</taxon>
        <taxon>Sacoglossa</taxon>
        <taxon>Placobranchoidea</taxon>
        <taxon>Plakobranchidae</taxon>
        <taxon>Plakobranchus</taxon>
    </lineage>
</organism>
<dbReference type="InterPro" id="IPR051275">
    <property type="entry name" value="Cell_adhesion_signaling"/>
</dbReference>
<keyword evidence="9" id="KW-1185">Reference proteome</keyword>
<dbReference type="GO" id="GO:0005886">
    <property type="term" value="C:plasma membrane"/>
    <property type="evidence" value="ECO:0007669"/>
    <property type="project" value="TreeGrafter"/>
</dbReference>
<dbReference type="Gene3D" id="2.60.40.10">
    <property type="entry name" value="Immunoglobulins"/>
    <property type="match status" value="2"/>
</dbReference>
<evidence type="ECO:0000313" key="8">
    <source>
        <dbReference type="EMBL" id="GFO47090.1"/>
    </source>
</evidence>
<dbReference type="AlphaFoldDB" id="A0AAV4DSX9"/>
<evidence type="ECO:0000256" key="6">
    <source>
        <dbReference type="SAM" id="Phobius"/>
    </source>
</evidence>
<feature type="transmembrane region" description="Helical" evidence="6">
    <location>
        <begin position="12"/>
        <end position="34"/>
    </location>
</feature>
<keyword evidence="5" id="KW-0393">Immunoglobulin domain</keyword>
<protein>
    <recommendedName>
        <fullName evidence="7">Ig-like domain-containing protein</fullName>
    </recommendedName>
</protein>
<feature type="domain" description="Ig-like" evidence="7">
    <location>
        <begin position="57"/>
        <end position="140"/>
    </location>
</feature>
<dbReference type="Proteomes" id="UP000735302">
    <property type="component" value="Unassembled WGS sequence"/>
</dbReference>
<evidence type="ECO:0000256" key="4">
    <source>
        <dbReference type="ARBA" id="ARBA00023180"/>
    </source>
</evidence>
<accession>A0AAV4DSX9</accession>
<dbReference type="InterPro" id="IPR013783">
    <property type="entry name" value="Ig-like_fold"/>
</dbReference>